<name>A0A284VRM7_9EURY</name>
<gene>
    <name evidence="2" type="ORF">MNV_550034</name>
</gene>
<sequence>MNKMSIEILTAVGSVAVFIILIVAAKLIIPAFEGYGFAAALLIFVVIMSIAGLKLAEIQDK</sequence>
<feature type="transmembrane region" description="Helical" evidence="1">
    <location>
        <begin position="35"/>
        <end position="56"/>
    </location>
</feature>
<dbReference type="EMBL" id="FZMP01000202">
    <property type="protein sequence ID" value="SNQ61944.1"/>
    <property type="molecule type" value="Genomic_DNA"/>
</dbReference>
<protein>
    <submittedName>
        <fullName evidence="2">Uncharacterized protein</fullName>
    </submittedName>
</protein>
<keyword evidence="3" id="KW-1185">Reference proteome</keyword>
<dbReference type="OrthoDB" id="141625at2157"/>
<keyword evidence="1" id="KW-0472">Membrane</keyword>
<reference evidence="3" key="1">
    <citation type="submission" date="2017-06" db="EMBL/GenBank/DDBJ databases">
        <authorList>
            <person name="Cremers G."/>
        </authorList>
    </citation>
    <scope>NUCLEOTIDE SEQUENCE [LARGE SCALE GENOMIC DNA]</scope>
</reference>
<keyword evidence="1" id="KW-1133">Transmembrane helix</keyword>
<dbReference type="Proteomes" id="UP000218615">
    <property type="component" value="Unassembled WGS sequence"/>
</dbReference>
<proteinExistence type="predicted"/>
<evidence type="ECO:0000313" key="2">
    <source>
        <dbReference type="EMBL" id="SNQ61944.1"/>
    </source>
</evidence>
<dbReference type="RefSeq" id="WP_096206569.1">
    <property type="nucleotide sequence ID" value="NZ_FZMP01000202.1"/>
</dbReference>
<organism evidence="2 3">
    <name type="scientific">Candidatus Methanoperedens nitratireducens</name>
    <dbReference type="NCBI Taxonomy" id="1392998"/>
    <lineage>
        <taxon>Archaea</taxon>
        <taxon>Methanobacteriati</taxon>
        <taxon>Methanobacteriota</taxon>
        <taxon>Stenosarchaea group</taxon>
        <taxon>Methanomicrobia</taxon>
        <taxon>Methanosarcinales</taxon>
        <taxon>ANME-2 cluster</taxon>
        <taxon>Candidatus Methanoperedentaceae</taxon>
        <taxon>Candidatus Methanoperedens</taxon>
    </lineage>
</organism>
<evidence type="ECO:0000313" key="3">
    <source>
        <dbReference type="Proteomes" id="UP000218615"/>
    </source>
</evidence>
<feature type="transmembrane region" description="Helical" evidence="1">
    <location>
        <begin position="7"/>
        <end position="29"/>
    </location>
</feature>
<evidence type="ECO:0000256" key="1">
    <source>
        <dbReference type="SAM" id="Phobius"/>
    </source>
</evidence>
<dbReference type="AlphaFoldDB" id="A0A284VRM7"/>
<keyword evidence="1" id="KW-0812">Transmembrane</keyword>
<accession>A0A284VRM7</accession>